<dbReference type="GO" id="GO:0006310">
    <property type="term" value="P:DNA recombination"/>
    <property type="evidence" value="ECO:0007669"/>
    <property type="project" value="UniProtKB-KW"/>
</dbReference>
<accession>A0A1F4T7F8</accession>
<dbReference type="Proteomes" id="UP000178602">
    <property type="component" value="Unassembled WGS sequence"/>
</dbReference>
<dbReference type="Gene3D" id="1.10.443.10">
    <property type="entry name" value="Intergrase catalytic core"/>
    <property type="match status" value="1"/>
</dbReference>
<dbReference type="InterPro" id="IPR013762">
    <property type="entry name" value="Integrase-like_cat_sf"/>
</dbReference>
<keyword evidence="2" id="KW-0233">DNA recombination</keyword>
<keyword evidence="1" id="KW-0238">DNA-binding</keyword>
<dbReference type="InterPro" id="IPR010998">
    <property type="entry name" value="Integrase_recombinase_N"/>
</dbReference>
<reference evidence="4 5" key="1">
    <citation type="journal article" date="2016" name="Nat. Commun.">
        <title>Thousands of microbial genomes shed light on interconnected biogeochemical processes in an aquifer system.</title>
        <authorList>
            <person name="Anantharaman K."/>
            <person name="Brown C.T."/>
            <person name="Hug L.A."/>
            <person name="Sharon I."/>
            <person name="Castelle C.J."/>
            <person name="Probst A.J."/>
            <person name="Thomas B.C."/>
            <person name="Singh A."/>
            <person name="Wilkins M.J."/>
            <person name="Karaoz U."/>
            <person name="Brodie E.L."/>
            <person name="Williams K.H."/>
            <person name="Hubbard S.S."/>
            <person name="Banfield J.F."/>
        </authorList>
    </citation>
    <scope>NUCLEOTIDE SEQUENCE [LARGE SCALE GENOMIC DNA]</scope>
</reference>
<dbReference type="SUPFAM" id="SSF56349">
    <property type="entry name" value="DNA breaking-rejoining enzymes"/>
    <property type="match status" value="1"/>
</dbReference>
<dbReference type="PROSITE" id="PS51898">
    <property type="entry name" value="TYR_RECOMBINASE"/>
    <property type="match status" value="1"/>
</dbReference>
<organism evidence="4 5">
    <name type="scientific">candidate division WOR-1 bacterium RIFOXYC12_FULL_54_18</name>
    <dbReference type="NCBI Taxonomy" id="1802584"/>
    <lineage>
        <taxon>Bacteria</taxon>
        <taxon>Bacillati</taxon>
        <taxon>Saganbacteria</taxon>
    </lineage>
</organism>
<sequence>MQDSHWSEYQRFKRLSRLSRLTREKIKIEIGLFFRYLRGMGIKSLVATNEEIIRDYLYYCKTSSYKLTGRKRSVFTIDYKRRLLWNYYEFLYKSRYFPSNPVRNIPPLLTPKRIPVYLSTRQIIRLFKVVVKNKRQPTQFQVRLRAYISLLLFYGMENHEIFRIKLKDIDFRRGIIQIRKTTRHDSRILPLIAPVSGWLEEYLKIRPKRQATNLFQCVKTRSRYTYNSSRGDLRIISRRVRFRVSASILRNTFFSVMINNLVEHRVIQAIVGAHTVKTVIRWSRKNITGKRETTEKYLKGIA</sequence>
<comment type="caution">
    <text evidence="4">The sequence shown here is derived from an EMBL/GenBank/DDBJ whole genome shotgun (WGS) entry which is preliminary data.</text>
</comment>
<evidence type="ECO:0000256" key="1">
    <source>
        <dbReference type="ARBA" id="ARBA00023125"/>
    </source>
</evidence>
<evidence type="ECO:0000313" key="5">
    <source>
        <dbReference type="Proteomes" id="UP000178602"/>
    </source>
</evidence>
<dbReference type="InterPro" id="IPR011010">
    <property type="entry name" value="DNA_brk_join_enz"/>
</dbReference>
<dbReference type="Gene3D" id="1.10.150.130">
    <property type="match status" value="1"/>
</dbReference>
<dbReference type="Pfam" id="PF00589">
    <property type="entry name" value="Phage_integrase"/>
    <property type="match status" value="1"/>
</dbReference>
<gene>
    <name evidence="4" type="ORF">A3K49_03425</name>
</gene>
<dbReference type="AlphaFoldDB" id="A0A1F4T7F8"/>
<evidence type="ECO:0000259" key="3">
    <source>
        <dbReference type="PROSITE" id="PS51898"/>
    </source>
</evidence>
<name>A0A1F4T7F8_UNCSA</name>
<dbReference type="GO" id="GO:0015074">
    <property type="term" value="P:DNA integration"/>
    <property type="evidence" value="ECO:0007669"/>
    <property type="project" value="InterPro"/>
</dbReference>
<feature type="domain" description="Tyr recombinase" evidence="3">
    <location>
        <begin position="113"/>
        <end position="302"/>
    </location>
</feature>
<evidence type="ECO:0000256" key="2">
    <source>
        <dbReference type="ARBA" id="ARBA00023172"/>
    </source>
</evidence>
<proteinExistence type="predicted"/>
<dbReference type="GO" id="GO:0003677">
    <property type="term" value="F:DNA binding"/>
    <property type="evidence" value="ECO:0007669"/>
    <property type="project" value="UniProtKB-KW"/>
</dbReference>
<protein>
    <recommendedName>
        <fullName evidence="3">Tyr recombinase domain-containing protein</fullName>
    </recommendedName>
</protein>
<evidence type="ECO:0000313" key="4">
    <source>
        <dbReference type="EMBL" id="OGC28033.1"/>
    </source>
</evidence>
<dbReference type="InterPro" id="IPR002104">
    <property type="entry name" value="Integrase_catalytic"/>
</dbReference>
<dbReference type="EMBL" id="MEUG01000001">
    <property type="protein sequence ID" value="OGC28033.1"/>
    <property type="molecule type" value="Genomic_DNA"/>
</dbReference>